<proteinExistence type="predicted"/>
<gene>
    <name evidence="1" type="ORF">JOF54_003814</name>
</gene>
<keyword evidence="2" id="KW-1185">Reference proteome</keyword>
<organism evidence="1 2">
    <name type="scientific">Microlunatus capsulatus</name>
    <dbReference type="NCBI Taxonomy" id="99117"/>
    <lineage>
        <taxon>Bacteria</taxon>
        <taxon>Bacillati</taxon>
        <taxon>Actinomycetota</taxon>
        <taxon>Actinomycetes</taxon>
        <taxon>Propionibacteriales</taxon>
        <taxon>Propionibacteriaceae</taxon>
        <taxon>Microlunatus</taxon>
    </lineage>
</organism>
<evidence type="ECO:0000313" key="2">
    <source>
        <dbReference type="Proteomes" id="UP000758168"/>
    </source>
</evidence>
<dbReference type="EMBL" id="JAGIOB010000001">
    <property type="protein sequence ID" value="MBP2418892.1"/>
    <property type="molecule type" value="Genomic_DNA"/>
</dbReference>
<accession>A0ABS4ZCX9</accession>
<sequence>MVVGLHGRFTDHTALFGDQIGLDRHLAATSQQYAIAAVDGGDTYWHPPSQR</sequence>
<dbReference type="Proteomes" id="UP000758168">
    <property type="component" value="Unassembled WGS sequence"/>
</dbReference>
<comment type="caution">
    <text evidence="1">The sequence shown here is derived from an EMBL/GenBank/DDBJ whole genome shotgun (WGS) entry which is preliminary data.</text>
</comment>
<protein>
    <submittedName>
        <fullName evidence="1">Uncharacterized protein</fullName>
    </submittedName>
</protein>
<reference evidence="1 2" key="1">
    <citation type="submission" date="2021-03" db="EMBL/GenBank/DDBJ databases">
        <title>Sequencing the genomes of 1000 actinobacteria strains.</title>
        <authorList>
            <person name="Klenk H.-P."/>
        </authorList>
    </citation>
    <scope>NUCLEOTIDE SEQUENCE [LARGE SCALE GENOMIC DNA]</scope>
    <source>
        <strain evidence="1 2">DSM 12936</strain>
    </source>
</reference>
<dbReference type="RefSeq" id="WP_245358214.1">
    <property type="nucleotide sequence ID" value="NZ_BAAAMH010000007.1"/>
</dbReference>
<name>A0ABS4ZCX9_9ACTN</name>
<evidence type="ECO:0000313" key="1">
    <source>
        <dbReference type="EMBL" id="MBP2418892.1"/>
    </source>
</evidence>